<dbReference type="InterPro" id="IPR000160">
    <property type="entry name" value="GGDEF_dom"/>
</dbReference>
<dbReference type="KEGG" id="hprf:HLPR_19190"/>
<dbReference type="SUPFAM" id="SSF55073">
    <property type="entry name" value="Nucleotide cyclase"/>
    <property type="match status" value="1"/>
</dbReference>
<dbReference type="PROSITE" id="PS50110">
    <property type="entry name" value="RESPONSE_REGULATORY"/>
    <property type="match status" value="2"/>
</dbReference>
<dbReference type="GO" id="GO:0000160">
    <property type="term" value="P:phosphorelay signal transduction system"/>
    <property type="evidence" value="ECO:0007669"/>
    <property type="project" value="InterPro"/>
</dbReference>
<dbReference type="SUPFAM" id="SSF52172">
    <property type="entry name" value="CheY-like"/>
    <property type="match status" value="2"/>
</dbReference>
<dbReference type="GO" id="GO:0043709">
    <property type="term" value="P:cell adhesion involved in single-species biofilm formation"/>
    <property type="evidence" value="ECO:0007669"/>
    <property type="project" value="TreeGrafter"/>
</dbReference>
<dbReference type="Gene3D" id="3.30.70.270">
    <property type="match status" value="1"/>
</dbReference>
<dbReference type="GO" id="GO:1902201">
    <property type="term" value="P:negative regulation of bacterial-type flagellum-dependent cell motility"/>
    <property type="evidence" value="ECO:0007669"/>
    <property type="project" value="TreeGrafter"/>
</dbReference>
<dbReference type="NCBIfam" id="TIGR00254">
    <property type="entry name" value="GGDEF"/>
    <property type="match status" value="1"/>
</dbReference>
<evidence type="ECO:0000256" key="1">
    <source>
        <dbReference type="ARBA" id="ARBA00018672"/>
    </source>
</evidence>
<feature type="domain" description="GGDEF" evidence="5">
    <location>
        <begin position="296"/>
        <end position="424"/>
    </location>
</feature>
<dbReference type="PROSITE" id="PS50887">
    <property type="entry name" value="GGDEF"/>
    <property type="match status" value="1"/>
</dbReference>
<evidence type="ECO:0000259" key="4">
    <source>
        <dbReference type="PROSITE" id="PS50110"/>
    </source>
</evidence>
<dbReference type="CDD" id="cd00156">
    <property type="entry name" value="REC"/>
    <property type="match status" value="1"/>
</dbReference>
<dbReference type="SMART" id="SM00267">
    <property type="entry name" value="GGDEF"/>
    <property type="match status" value="1"/>
</dbReference>
<dbReference type="Pfam" id="PF00072">
    <property type="entry name" value="Response_reg"/>
    <property type="match status" value="2"/>
</dbReference>
<evidence type="ECO:0000256" key="3">
    <source>
        <dbReference type="PROSITE-ProRule" id="PRU00169"/>
    </source>
</evidence>
<dbReference type="InterPro" id="IPR011006">
    <property type="entry name" value="CheY-like_superfamily"/>
</dbReference>
<protein>
    <recommendedName>
        <fullName evidence="1">Stage 0 sporulation protein A homolog</fullName>
    </recommendedName>
</protein>
<dbReference type="Proteomes" id="UP001321786">
    <property type="component" value="Chromosome"/>
</dbReference>
<sequence length="424" mass="48711">MNILHIESSNFFKETFRDIVKELNSEFVIFGAINLSDAYKILQVNKIDLIVTALEIDGKDGEEIITELNNSEFSDIPILVFTSTDDIAVREKLFNLGVVDYIIKNDISIDKIRNYIGTLNRESKIDNRAKELPIAVVDDSYLSLKIIKNILEPYGFKDVDYYSDPLDILECNKEYSIYLVDLILPNISGEDLMLEFKKNNPKAIIILISNISNYKTISNILFLGADDYILKPFDTNVFIARLLNQIKSYFLIEDLEEKNEILAKMANTDGLTDIYNHKYAVDFLIKEKERTIRYNSKLSIIMMDIDNFKKVNDMYGHLTGDDVLYNIAQIIKEHIRKIDLVGRYGGEEFIVVLPETDKESAFIVADKLRKAIEAFNFDGINHKVTISGGIAEYKVENNNNLISDADENLYKAKNEGKNRIVWRD</sequence>
<evidence type="ECO:0000259" key="5">
    <source>
        <dbReference type="PROSITE" id="PS50887"/>
    </source>
</evidence>
<dbReference type="FunFam" id="3.30.70.270:FF:000001">
    <property type="entry name" value="Diguanylate cyclase domain protein"/>
    <property type="match status" value="1"/>
</dbReference>
<proteinExistence type="predicted"/>
<keyword evidence="3" id="KW-0597">Phosphoprotein</keyword>
<gene>
    <name evidence="6" type="ORF">HLPR_19190</name>
</gene>
<dbReference type="InterPro" id="IPR043128">
    <property type="entry name" value="Rev_trsase/Diguanyl_cyclase"/>
</dbReference>
<reference evidence="6 7" key="1">
    <citation type="submission" date="2023-08" db="EMBL/GenBank/DDBJ databases">
        <title>Helicovermis profunda gen. nov., sp. nov., a novel mesophilic, fermentative bacterium within the Bacillota from a deep-sea hydrothermal vent chimney.</title>
        <authorList>
            <person name="Miyazaki U."/>
            <person name="Mizutani D."/>
            <person name="Hashimoto Y."/>
            <person name="Tame A."/>
            <person name="Sawayama S."/>
            <person name="Miyazaki J."/>
            <person name="Takai K."/>
            <person name="Nakagawa S."/>
        </authorList>
    </citation>
    <scope>NUCLEOTIDE SEQUENCE [LARGE SCALE GENOMIC DNA]</scope>
    <source>
        <strain evidence="6 7">S502</strain>
    </source>
</reference>
<dbReference type="InterPro" id="IPR001789">
    <property type="entry name" value="Sig_transdc_resp-reg_receiver"/>
</dbReference>
<dbReference type="SMART" id="SM00448">
    <property type="entry name" value="REC"/>
    <property type="match status" value="2"/>
</dbReference>
<evidence type="ECO:0000313" key="6">
    <source>
        <dbReference type="EMBL" id="BEP29588.1"/>
    </source>
</evidence>
<evidence type="ECO:0000256" key="2">
    <source>
        <dbReference type="ARBA" id="ARBA00024867"/>
    </source>
</evidence>
<dbReference type="InterPro" id="IPR029787">
    <property type="entry name" value="Nucleotide_cyclase"/>
</dbReference>
<feature type="domain" description="Response regulatory" evidence="4">
    <location>
        <begin position="2"/>
        <end position="119"/>
    </location>
</feature>
<accession>A0AAU9E562</accession>
<name>A0AAU9E562_9FIRM</name>
<dbReference type="Gene3D" id="3.40.50.2300">
    <property type="match status" value="2"/>
</dbReference>
<comment type="function">
    <text evidence="2">May play the central regulatory role in sporulation. It may be an element of the effector pathway responsible for the activation of sporulation genes in response to nutritional stress. Spo0A may act in concert with spo0H (a sigma factor) to control the expression of some genes that are critical to the sporulation process.</text>
</comment>
<comment type="caution">
    <text evidence="3">Lacks conserved residue(s) required for the propagation of feature annotation.</text>
</comment>
<dbReference type="GO" id="GO:0005886">
    <property type="term" value="C:plasma membrane"/>
    <property type="evidence" value="ECO:0007669"/>
    <property type="project" value="TreeGrafter"/>
</dbReference>
<dbReference type="CDD" id="cd01949">
    <property type="entry name" value="GGDEF"/>
    <property type="match status" value="1"/>
</dbReference>
<dbReference type="AlphaFoldDB" id="A0AAU9E562"/>
<feature type="modified residue" description="4-aspartylphosphate" evidence="3">
    <location>
        <position position="181"/>
    </location>
</feature>
<keyword evidence="7" id="KW-1185">Reference proteome</keyword>
<dbReference type="RefSeq" id="WP_338535215.1">
    <property type="nucleotide sequence ID" value="NZ_AP028654.1"/>
</dbReference>
<dbReference type="EMBL" id="AP028654">
    <property type="protein sequence ID" value="BEP29588.1"/>
    <property type="molecule type" value="Genomic_DNA"/>
</dbReference>
<dbReference type="Pfam" id="PF00990">
    <property type="entry name" value="GGDEF"/>
    <property type="match status" value="1"/>
</dbReference>
<dbReference type="PANTHER" id="PTHR45138:SF9">
    <property type="entry name" value="DIGUANYLATE CYCLASE DGCM-RELATED"/>
    <property type="match status" value="1"/>
</dbReference>
<organism evidence="6 7">
    <name type="scientific">Helicovermis profundi</name>
    <dbReference type="NCBI Taxonomy" id="3065157"/>
    <lineage>
        <taxon>Bacteria</taxon>
        <taxon>Bacillati</taxon>
        <taxon>Bacillota</taxon>
        <taxon>Clostridia</taxon>
        <taxon>Helicovermis</taxon>
    </lineage>
</organism>
<dbReference type="PANTHER" id="PTHR45138">
    <property type="entry name" value="REGULATORY COMPONENTS OF SENSORY TRANSDUCTION SYSTEM"/>
    <property type="match status" value="1"/>
</dbReference>
<dbReference type="InterPro" id="IPR050469">
    <property type="entry name" value="Diguanylate_Cyclase"/>
</dbReference>
<dbReference type="GO" id="GO:0052621">
    <property type="term" value="F:diguanylate cyclase activity"/>
    <property type="evidence" value="ECO:0007669"/>
    <property type="project" value="TreeGrafter"/>
</dbReference>
<feature type="domain" description="Response regulatory" evidence="4">
    <location>
        <begin position="133"/>
        <end position="246"/>
    </location>
</feature>
<evidence type="ECO:0000313" key="7">
    <source>
        <dbReference type="Proteomes" id="UP001321786"/>
    </source>
</evidence>